<dbReference type="EMBL" id="QGNW01000356">
    <property type="protein sequence ID" value="RVW75180.1"/>
    <property type="molecule type" value="Genomic_DNA"/>
</dbReference>
<proteinExistence type="predicted"/>
<feature type="transmembrane region" description="Helical" evidence="1">
    <location>
        <begin position="73"/>
        <end position="96"/>
    </location>
</feature>
<protein>
    <submittedName>
        <fullName evidence="2">Uncharacterized protein</fullName>
    </submittedName>
</protein>
<accession>A0A438GSH8</accession>
<keyword evidence="1" id="KW-0472">Membrane</keyword>
<feature type="transmembrane region" description="Helical" evidence="1">
    <location>
        <begin position="12"/>
        <end position="33"/>
    </location>
</feature>
<name>A0A438GSH8_VITVI</name>
<organism evidence="2 3">
    <name type="scientific">Vitis vinifera</name>
    <name type="common">Grape</name>
    <dbReference type="NCBI Taxonomy" id="29760"/>
    <lineage>
        <taxon>Eukaryota</taxon>
        <taxon>Viridiplantae</taxon>
        <taxon>Streptophyta</taxon>
        <taxon>Embryophyta</taxon>
        <taxon>Tracheophyta</taxon>
        <taxon>Spermatophyta</taxon>
        <taxon>Magnoliopsida</taxon>
        <taxon>eudicotyledons</taxon>
        <taxon>Gunneridae</taxon>
        <taxon>Pentapetalae</taxon>
        <taxon>rosids</taxon>
        <taxon>Vitales</taxon>
        <taxon>Vitaceae</taxon>
        <taxon>Viteae</taxon>
        <taxon>Vitis</taxon>
    </lineage>
</organism>
<comment type="caution">
    <text evidence="2">The sequence shown here is derived from an EMBL/GenBank/DDBJ whole genome shotgun (WGS) entry which is preliminary data.</text>
</comment>
<keyword evidence="1" id="KW-1133">Transmembrane helix</keyword>
<sequence>MVASVLLPQNLFFLLTCHLCGALYGVVVAYPLSKQCDIPIHVKMVVVVGASMECQWSMDGILHMRAKCWRRPWCALSMPTRFGLVACMVFLKIPWISYGNWDVDPSKVAAVGMLVRGLNVFNS</sequence>
<evidence type="ECO:0000313" key="2">
    <source>
        <dbReference type="EMBL" id="RVW75180.1"/>
    </source>
</evidence>
<keyword evidence="1" id="KW-0812">Transmembrane</keyword>
<reference evidence="2 3" key="1">
    <citation type="journal article" date="2018" name="PLoS Genet.">
        <title>Population sequencing reveals clonal diversity and ancestral inbreeding in the grapevine cultivar Chardonnay.</title>
        <authorList>
            <person name="Roach M.J."/>
            <person name="Johnson D.L."/>
            <person name="Bohlmann J."/>
            <person name="van Vuuren H.J."/>
            <person name="Jones S.J."/>
            <person name="Pretorius I.S."/>
            <person name="Schmidt S.A."/>
            <person name="Borneman A.R."/>
        </authorList>
    </citation>
    <scope>NUCLEOTIDE SEQUENCE [LARGE SCALE GENOMIC DNA]</scope>
    <source>
        <strain evidence="3">cv. Chardonnay</strain>
        <tissue evidence="2">Leaf</tissue>
    </source>
</reference>
<evidence type="ECO:0000313" key="3">
    <source>
        <dbReference type="Proteomes" id="UP000288805"/>
    </source>
</evidence>
<dbReference type="Proteomes" id="UP000288805">
    <property type="component" value="Unassembled WGS sequence"/>
</dbReference>
<gene>
    <name evidence="2" type="ORF">CK203_053885</name>
</gene>
<dbReference type="AlphaFoldDB" id="A0A438GSH8"/>
<evidence type="ECO:0000256" key="1">
    <source>
        <dbReference type="SAM" id="Phobius"/>
    </source>
</evidence>